<evidence type="ECO:0008006" key="3">
    <source>
        <dbReference type="Google" id="ProtNLM"/>
    </source>
</evidence>
<gene>
    <name evidence="1" type="ORF">GCM10010468_39800</name>
</gene>
<dbReference type="Proteomes" id="UP001501237">
    <property type="component" value="Unassembled WGS sequence"/>
</dbReference>
<proteinExistence type="predicted"/>
<accession>A0ABP6QE34</accession>
<name>A0ABP6QE34_9ACTN</name>
<dbReference type="EMBL" id="BAAAUV010000009">
    <property type="protein sequence ID" value="GAA3217217.1"/>
    <property type="molecule type" value="Genomic_DNA"/>
</dbReference>
<evidence type="ECO:0000313" key="1">
    <source>
        <dbReference type="EMBL" id="GAA3217217.1"/>
    </source>
</evidence>
<sequence>MRLKTLLDQARHRLEGLDLERGVAEEIIDNLEKAAGQVDFEHVAEGLVLLAAPGGESHAFVLPRVSVAERVIIDDTFATRDLVAMFESTWKYWVLVLSEQPTRLWSGDGERLEEVANALFPLEFEDSLPDERGTTPTQPKQFRIQDDRRMQFFRDVERHLTEVVRQDDRPIIVLGVPRYLTYFGDLADGPVARSVIGTVEGSYDTASAPELAQLVGPVLEAEHRRVQERAVAELDGARSAKLYAGGLEETWELASQARIAHLIVEEGFFAPARAHDGRLYPADGTEGDFVNDAVDDLIEATLNGDGRVTFVPDGALAAEDRIAAVLRF</sequence>
<protein>
    <recommendedName>
        <fullName evidence="3">Chemotaxis protein</fullName>
    </recommendedName>
</protein>
<dbReference type="InterPro" id="IPR041289">
    <property type="entry name" value="Bact_RF_family3"/>
</dbReference>
<evidence type="ECO:0000313" key="2">
    <source>
        <dbReference type="Proteomes" id="UP001501237"/>
    </source>
</evidence>
<comment type="caution">
    <text evidence="1">The sequence shown here is derived from an EMBL/GenBank/DDBJ whole genome shotgun (WGS) entry which is preliminary data.</text>
</comment>
<organism evidence="1 2">
    <name type="scientific">Actinocorallia longicatena</name>
    <dbReference type="NCBI Taxonomy" id="111803"/>
    <lineage>
        <taxon>Bacteria</taxon>
        <taxon>Bacillati</taxon>
        <taxon>Actinomycetota</taxon>
        <taxon>Actinomycetes</taxon>
        <taxon>Streptosporangiales</taxon>
        <taxon>Thermomonosporaceae</taxon>
        <taxon>Actinocorallia</taxon>
    </lineage>
</organism>
<reference evidence="2" key="1">
    <citation type="journal article" date="2019" name="Int. J. Syst. Evol. Microbiol.">
        <title>The Global Catalogue of Microorganisms (GCM) 10K type strain sequencing project: providing services to taxonomists for standard genome sequencing and annotation.</title>
        <authorList>
            <consortium name="The Broad Institute Genomics Platform"/>
            <consortium name="The Broad Institute Genome Sequencing Center for Infectious Disease"/>
            <person name="Wu L."/>
            <person name="Ma J."/>
        </authorList>
    </citation>
    <scope>NUCLEOTIDE SEQUENCE [LARGE SCALE GENOMIC DNA]</scope>
    <source>
        <strain evidence="2">JCM 9377</strain>
    </source>
</reference>
<dbReference type="Pfam" id="PF18845">
    <property type="entry name" value="baeRF_family3"/>
    <property type="match status" value="1"/>
</dbReference>
<keyword evidence="2" id="KW-1185">Reference proteome</keyword>